<proteinExistence type="predicted"/>
<dbReference type="Proteomes" id="UP001418222">
    <property type="component" value="Unassembled WGS sequence"/>
</dbReference>
<comment type="caution">
    <text evidence="2">The sequence shown here is derived from an EMBL/GenBank/DDBJ whole genome shotgun (WGS) entry which is preliminary data.</text>
</comment>
<evidence type="ECO:0000313" key="2">
    <source>
        <dbReference type="EMBL" id="KAK8951393.1"/>
    </source>
</evidence>
<gene>
    <name evidence="2" type="ORF">KSP39_PZI003288</name>
</gene>
<evidence type="ECO:0000313" key="3">
    <source>
        <dbReference type="Proteomes" id="UP001418222"/>
    </source>
</evidence>
<protein>
    <submittedName>
        <fullName evidence="2">Uncharacterized protein</fullName>
    </submittedName>
</protein>
<keyword evidence="3" id="KW-1185">Reference proteome</keyword>
<reference evidence="2 3" key="1">
    <citation type="journal article" date="2022" name="Nat. Plants">
        <title>Genomes of leafy and leafless Platanthera orchids illuminate the evolution of mycoheterotrophy.</title>
        <authorList>
            <person name="Li M.H."/>
            <person name="Liu K.W."/>
            <person name="Li Z."/>
            <person name="Lu H.C."/>
            <person name="Ye Q.L."/>
            <person name="Zhang D."/>
            <person name="Wang J.Y."/>
            <person name="Li Y.F."/>
            <person name="Zhong Z.M."/>
            <person name="Liu X."/>
            <person name="Yu X."/>
            <person name="Liu D.K."/>
            <person name="Tu X.D."/>
            <person name="Liu B."/>
            <person name="Hao Y."/>
            <person name="Liao X.Y."/>
            <person name="Jiang Y.T."/>
            <person name="Sun W.H."/>
            <person name="Chen J."/>
            <person name="Chen Y.Q."/>
            <person name="Ai Y."/>
            <person name="Zhai J.W."/>
            <person name="Wu S.S."/>
            <person name="Zhou Z."/>
            <person name="Hsiao Y.Y."/>
            <person name="Wu W.L."/>
            <person name="Chen Y.Y."/>
            <person name="Lin Y.F."/>
            <person name="Hsu J.L."/>
            <person name="Li C.Y."/>
            <person name="Wang Z.W."/>
            <person name="Zhao X."/>
            <person name="Zhong W.Y."/>
            <person name="Ma X.K."/>
            <person name="Ma L."/>
            <person name="Huang J."/>
            <person name="Chen G.Z."/>
            <person name="Huang M.Z."/>
            <person name="Huang L."/>
            <person name="Peng D.H."/>
            <person name="Luo Y.B."/>
            <person name="Zou S.Q."/>
            <person name="Chen S.P."/>
            <person name="Lan S."/>
            <person name="Tsai W.C."/>
            <person name="Van de Peer Y."/>
            <person name="Liu Z.J."/>
        </authorList>
    </citation>
    <scope>NUCLEOTIDE SEQUENCE [LARGE SCALE GENOMIC DNA]</scope>
    <source>
        <strain evidence="2">Lor287</strain>
    </source>
</reference>
<feature type="region of interest" description="Disordered" evidence="1">
    <location>
        <begin position="1"/>
        <end position="28"/>
    </location>
</feature>
<dbReference type="EMBL" id="JBBWWQ010000003">
    <property type="protein sequence ID" value="KAK8951393.1"/>
    <property type="molecule type" value="Genomic_DNA"/>
</dbReference>
<accession>A0AAP0BV42</accession>
<evidence type="ECO:0000256" key="1">
    <source>
        <dbReference type="SAM" id="MobiDB-lite"/>
    </source>
</evidence>
<name>A0AAP0BV42_9ASPA</name>
<sequence length="84" mass="8854">MKAAGFDGGKRDQAGTGISGYVEADPGGGRVDPALWVRIRTVGGESDSTNDGVLEEMKRDYMMTQEGKAANLGAKNEGDEEFLA</sequence>
<organism evidence="2 3">
    <name type="scientific">Platanthera zijinensis</name>
    <dbReference type="NCBI Taxonomy" id="2320716"/>
    <lineage>
        <taxon>Eukaryota</taxon>
        <taxon>Viridiplantae</taxon>
        <taxon>Streptophyta</taxon>
        <taxon>Embryophyta</taxon>
        <taxon>Tracheophyta</taxon>
        <taxon>Spermatophyta</taxon>
        <taxon>Magnoliopsida</taxon>
        <taxon>Liliopsida</taxon>
        <taxon>Asparagales</taxon>
        <taxon>Orchidaceae</taxon>
        <taxon>Orchidoideae</taxon>
        <taxon>Orchideae</taxon>
        <taxon>Orchidinae</taxon>
        <taxon>Platanthera</taxon>
    </lineage>
</organism>
<dbReference type="AlphaFoldDB" id="A0AAP0BV42"/>